<dbReference type="EMBL" id="CAKASE010000082">
    <property type="protein sequence ID" value="CAG9584946.1"/>
    <property type="molecule type" value="Genomic_DNA"/>
</dbReference>
<organism evidence="2 3">
    <name type="scientific">Danaus chrysippus</name>
    <name type="common">African queen</name>
    <dbReference type="NCBI Taxonomy" id="151541"/>
    <lineage>
        <taxon>Eukaryota</taxon>
        <taxon>Metazoa</taxon>
        <taxon>Ecdysozoa</taxon>
        <taxon>Arthropoda</taxon>
        <taxon>Hexapoda</taxon>
        <taxon>Insecta</taxon>
        <taxon>Pterygota</taxon>
        <taxon>Neoptera</taxon>
        <taxon>Endopterygota</taxon>
        <taxon>Lepidoptera</taxon>
        <taxon>Glossata</taxon>
        <taxon>Ditrysia</taxon>
        <taxon>Papilionoidea</taxon>
        <taxon>Nymphalidae</taxon>
        <taxon>Danainae</taxon>
        <taxon>Danaini</taxon>
        <taxon>Danaina</taxon>
        <taxon>Danaus</taxon>
        <taxon>Anosia</taxon>
    </lineage>
</organism>
<evidence type="ECO:0000313" key="3">
    <source>
        <dbReference type="Proteomes" id="UP000789524"/>
    </source>
</evidence>
<sequence length="85" mass="9375">MRPACWLHFGTTDTGEHLGTQLNTGQNKCGQRRLSTGTDSASPWSIPCSPPPPRDLEPPPPYSCLTPCRTLPPSLYNRLACVRRL</sequence>
<gene>
    <name evidence="2" type="ORF">DCHRY22_LOCUS15448</name>
</gene>
<protein>
    <submittedName>
        <fullName evidence="2">(African queen) hypothetical protein</fullName>
    </submittedName>
</protein>
<feature type="region of interest" description="Disordered" evidence="1">
    <location>
        <begin position="18"/>
        <end position="56"/>
    </location>
</feature>
<feature type="compositionally biased region" description="Polar residues" evidence="1">
    <location>
        <begin position="20"/>
        <end position="39"/>
    </location>
</feature>
<accession>A0A8J2R7S5</accession>
<keyword evidence="3" id="KW-1185">Reference proteome</keyword>
<reference evidence="2" key="1">
    <citation type="submission" date="2021-09" db="EMBL/GenBank/DDBJ databases">
        <authorList>
            <person name="Martin H S."/>
        </authorList>
    </citation>
    <scope>NUCLEOTIDE SEQUENCE</scope>
</reference>
<evidence type="ECO:0000313" key="2">
    <source>
        <dbReference type="EMBL" id="CAG9584946.1"/>
    </source>
</evidence>
<proteinExistence type="predicted"/>
<dbReference type="Proteomes" id="UP000789524">
    <property type="component" value="Unassembled WGS sequence"/>
</dbReference>
<comment type="caution">
    <text evidence="2">The sequence shown here is derived from an EMBL/GenBank/DDBJ whole genome shotgun (WGS) entry which is preliminary data.</text>
</comment>
<name>A0A8J2R7S5_9NEOP</name>
<dbReference type="AlphaFoldDB" id="A0A8J2R7S5"/>
<evidence type="ECO:0000256" key="1">
    <source>
        <dbReference type="SAM" id="MobiDB-lite"/>
    </source>
</evidence>